<evidence type="ECO:0000313" key="6">
    <source>
        <dbReference type="RefSeq" id="XP_055864313.1"/>
    </source>
</evidence>
<feature type="signal peptide" evidence="3">
    <location>
        <begin position="1"/>
        <end position="19"/>
    </location>
</feature>
<keyword evidence="2" id="KW-0812">Transmembrane</keyword>
<keyword evidence="2" id="KW-1133">Transmembrane helix</keyword>
<keyword evidence="4" id="KW-1185">Reference proteome</keyword>
<feature type="transmembrane region" description="Helical" evidence="2">
    <location>
        <begin position="147"/>
        <end position="170"/>
    </location>
</feature>
<keyword evidence="2" id="KW-0472">Membrane</keyword>
<reference evidence="5 6" key="1">
    <citation type="submission" date="2025-04" db="UniProtKB">
        <authorList>
            <consortium name="RefSeq"/>
        </authorList>
    </citation>
    <scope>IDENTIFICATION</scope>
</reference>
<evidence type="ECO:0000256" key="3">
    <source>
        <dbReference type="SAM" id="SignalP"/>
    </source>
</evidence>
<keyword evidence="3" id="KW-0732">Signal</keyword>
<evidence type="ECO:0000256" key="2">
    <source>
        <dbReference type="SAM" id="Phobius"/>
    </source>
</evidence>
<protein>
    <submittedName>
        <fullName evidence="5 6">Uncharacterized protein LOC106073707</fullName>
    </submittedName>
</protein>
<accession>A0A9W2YNN6</accession>
<dbReference type="Proteomes" id="UP001165740">
    <property type="component" value="Chromosome 13"/>
</dbReference>
<feature type="chain" id="PRO_5044702402" evidence="3">
    <location>
        <begin position="20"/>
        <end position="257"/>
    </location>
</feature>
<organism evidence="4 6">
    <name type="scientific">Biomphalaria glabrata</name>
    <name type="common">Bloodfluke planorb</name>
    <name type="synonym">Freshwater snail</name>
    <dbReference type="NCBI Taxonomy" id="6526"/>
    <lineage>
        <taxon>Eukaryota</taxon>
        <taxon>Metazoa</taxon>
        <taxon>Spiralia</taxon>
        <taxon>Lophotrochozoa</taxon>
        <taxon>Mollusca</taxon>
        <taxon>Gastropoda</taxon>
        <taxon>Heterobranchia</taxon>
        <taxon>Euthyneura</taxon>
        <taxon>Panpulmonata</taxon>
        <taxon>Hygrophila</taxon>
        <taxon>Lymnaeoidea</taxon>
        <taxon>Planorbidae</taxon>
        <taxon>Biomphalaria</taxon>
    </lineage>
</organism>
<sequence>MLKSLGLCLSISLFQGVYCSSCNTFKVTCSTKEFSELQIDKILILSLRYRDNHMIASLSINSQKTYTNVSSRFNHIKFDIGAKNDSSYAIHLRLKDVEQIANDSFECVAYVIKGGRLEQEKQQVYIESDDVCRDVSTVKFNHTSNRFIIMIYAVSAAGVVSSIVCIGIICGTRCAGTSSTVVCFHSNTEDGNVNRVYDEINDDDVAGPPSRTNGSEQDSSSSIPRKGTSETNKLTSPPHTPPAQPPRKGKKIQESSV</sequence>
<evidence type="ECO:0000313" key="5">
    <source>
        <dbReference type="RefSeq" id="XP_055864312.1"/>
    </source>
</evidence>
<dbReference type="GeneID" id="106073707"/>
<name>A0A9W2YNN6_BIOGL</name>
<dbReference type="AlphaFoldDB" id="A0A9W2YNN6"/>
<dbReference type="RefSeq" id="XP_055864313.1">
    <property type="nucleotide sequence ID" value="XM_056008338.1"/>
</dbReference>
<gene>
    <name evidence="5 6" type="primary">LOC106073707</name>
</gene>
<feature type="region of interest" description="Disordered" evidence="1">
    <location>
        <begin position="199"/>
        <end position="257"/>
    </location>
</feature>
<evidence type="ECO:0000313" key="4">
    <source>
        <dbReference type="Proteomes" id="UP001165740"/>
    </source>
</evidence>
<feature type="compositionally biased region" description="Polar residues" evidence="1">
    <location>
        <begin position="210"/>
        <end position="235"/>
    </location>
</feature>
<evidence type="ECO:0000256" key="1">
    <source>
        <dbReference type="SAM" id="MobiDB-lite"/>
    </source>
</evidence>
<proteinExistence type="predicted"/>
<dbReference type="RefSeq" id="XP_055864312.1">
    <property type="nucleotide sequence ID" value="XM_056008337.1"/>
</dbReference>